<sequence>MRLLPRLVVLSVLFGTPALAGPVPPGCEEDATTCKEDCTIEYGGNGSALKKLTRCFDGCLRTRIQCTRQFNAVNNRAPDAPEAAPERRASKTEAAKLREIQEKDRRREEDPFGDDENQPERARPVRDSYDDPPEPPPERTGYRASDEKPAKNNGRRQAAVPARAPEPARTPPPPSPAVAPEPEPRRSETPDIDAFAEPPPRSPEPKPVVAEPAQPSRSDDEDLPAPPPPPVAKKEPPPRIKEPSRPAIPAEPARKDISEWDPNGD</sequence>
<protein>
    <submittedName>
        <fullName evidence="3">Uncharacterized protein</fullName>
    </submittedName>
</protein>
<dbReference type="EMBL" id="CP034669">
    <property type="protein sequence ID" value="QAT87731.1"/>
    <property type="molecule type" value="Genomic_DNA"/>
</dbReference>
<feature type="compositionally biased region" description="Pro residues" evidence="1">
    <location>
        <begin position="197"/>
        <end position="206"/>
    </location>
</feature>
<feature type="compositionally biased region" description="Basic and acidic residues" evidence="1">
    <location>
        <begin position="232"/>
        <end position="244"/>
    </location>
</feature>
<evidence type="ECO:0000313" key="4">
    <source>
        <dbReference type="Proteomes" id="UP000288758"/>
    </source>
</evidence>
<feature type="signal peptide" evidence="2">
    <location>
        <begin position="1"/>
        <end position="20"/>
    </location>
</feature>
<organism evidence="3 4">
    <name type="scientific">Corallococcus coralloides</name>
    <name type="common">Myxococcus coralloides</name>
    <dbReference type="NCBI Taxonomy" id="184914"/>
    <lineage>
        <taxon>Bacteria</taxon>
        <taxon>Pseudomonadati</taxon>
        <taxon>Myxococcota</taxon>
        <taxon>Myxococcia</taxon>
        <taxon>Myxococcales</taxon>
        <taxon>Cystobacterineae</taxon>
        <taxon>Myxococcaceae</taxon>
        <taxon>Corallococcus</taxon>
    </lineage>
</organism>
<feature type="chain" id="PRO_5019185894" evidence="2">
    <location>
        <begin position="21"/>
        <end position="265"/>
    </location>
</feature>
<dbReference type="Proteomes" id="UP000288758">
    <property type="component" value="Chromosome"/>
</dbReference>
<evidence type="ECO:0000313" key="3">
    <source>
        <dbReference type="EMBL" id="QAT87731.1"/>
    </source>
</evidence>
<reference evidence="3 4" key="1">
    <citation type="submission" date="2018-12" db="EMBL/GenBank/DDBJ databases">
        <title>Complete Genome Sequence of the Corallopyronin A producing Myxobacterium Corallococcus coralloides B035.</title>
        <authorList>
            <person name="Bouhired S.M."/>
            <person name="Rupp O."/>
            <person name="Blom J."/>
            <person name="Schaeberle T.F."/>
            <person name="Kehraus S."/>
            <person name="Schiefer A."/>
            <person name="Pfarr K."/>
            <person name="Goesmann A."/>
            <person name="Hoerauf A."/>
            <person name="Koenig G.M."/>
        </authorList>
    </citation>
    <scope>NUCLEOTIDE SEQUENCE [LARGE SCALE GENOMIC DNA]</scope>
    <source>
        <strain evidence="3 4">B035</strain>
    </source>
</reference>
<feature type="compositionally biased region" description="Basic and acidic residues" evidence="1">
    <location>
        <begin position="118"/>
        <end position="129"/>
    </location>
</feature>
<evidence type="ECO:0000256" key="1">
    <source>
        <dbReference type="SAM" id="MobiDB-lite"/>
    </source>
</evidence>
<gene>
    <name evidence="3" type="ORF">EJ065_6202</name>
</gene>
<proteinExistence type="predicted"/>
<feature type="region of interest" description="Disordered" evidence="1">
    <location>
        <begin position="76"/>
        <end position="265"/>
    </location>
</feature>
<dbReference type="RefSeq" id="WP_128799028.1">
    <property type="nucleotide sequence ID" value="NZ_CP034669.1"/>
</dbReference>
<dbReference type="PRINTS" id="PR01217">
    <property type="entry name" value="PRICHEXTENSN"/>
</dbReference>
<dbReference type="AlphaFoldDB" id="A0A410S134"/>
<feature type="compositionally biased region" description="Low complexity" evidence="1">
    <location>
        <begin position="158"/>
        <end position="167"/>
    </location>
</feature>
<feature type="compositionally biased region" description="Basic and acidic residues" evidence="1">
    <location>
        <begin position="136"/>
        <end position="150"/>
    </location>
</feature>
<evidence type="ECO:0000256" key="2">
    <source>
        <dbReference type="SAM" id="SignalP"/>
    </source>
</evidence>
<accession>A0A410S134</accession>
<name>A0A410S134_CORCK</name>
<keyword evidence="2" id="KW-0732">Signal</keyword>
<feature type="compositionally biased region" description="Basic and acidic residues" evidence="1">
    <location>
        <begin position="84"/>
        <end position="110"/>
    </location>
</feature>
<feature type="compositionally biased region" description="Pro residues" evidence="1">
    <location>
        <begin position="168"/>
        <end position="181"/>
    </location>
</feature>